<dbReference type="SUPFAM" id="SSF54814">
    <property type="entry name" value="Prokaryotic type KH domain (KH-domain type II)"/>
    <property type="match status" value="1"/>
</dbReference>
<feature type="domain" description="KH type-2" evidence="10">
    <location>
        <begin position="202"/>
        <end position="291"/>
    </location>
</feature>
<feature type="region of interest" description="G3" evidence="8">
    <location>
        <begin position="67"/>
        <end position="70"/>
    </location>
</feature>
<dbReference type="GO" id="GO:0070181">
    <property type="term" value="F:small ribosomal subunit rRNA binding"/>
    <property type="evidence" value="ECO:0007669"/>
    <property type="project" value="UniProtKB-UniRule"/>
</dbReference>
<keyword evidence="3 7" id="KW-0690">Ribosome biogenesis</keyword>
<evidence type="ECO:0000256" key="2">
    <source>
        <dbReference type="ARBA" id="ARBA00020484"/>
    </source>
</evidence>
<keyword evidence="4 7" id="KW-0547">Nucleotide-binding</keyword>
<dbReference type="RefSeq" id="WP_194116331.1">
    <property type="nucleotide sequence ID" value="NZ_JADFUA010000005.1"/>
</dbReference>
<evidence type="ECO:0000256" key="7">
    <source>
        <dbReference type="HAMAP-Rule" id="MF_00367"/>
    </source>
</evidence>
<dbReference type="InterPro" id="IPR027417">
    <property type="entry name" value="P-loop_NTPase"/>
</dbReference>
<dbReference type="InterPro" id="IPR006073">
    <property type="entry name" value="GTP-bd"/>
</dbReference>
<dbReference type="InterPro" id="IPR030388">
    <property type="entry name" value="G_ERA_dom"/>
</dbReference>
<dbReference type="CDD" id="cd22534">
    <property type="entry name" value="KH-II_Era"/>
    <property type="match status" value="1"/>
</dbReference>
<dbReference type="GO" id="GO:0005886">
    <property type="term" value="C:plasma membrane"/>
    <property type="evidence" value="ECO:0007669"/>
    <property type="project" value="UniProtKB-SubCell"/>
</dbReference>
<dbReference type="EMBL" id="JADFUA010000005">
    <property type="protein sequence ID" value="MBE9609810.1"/>
    <property type="molecule type" value="Genomic_DNA"/>
</dbReference>
<evidence type="ECO:0000256" key="4">
    <source>
        <dbReference type="ARBA" id="ARBA00022741"/>
    </source>
</evidence>
<dbReference type="Pfam" id="PF07650">
    <property type="entry name" value="KH_2"/>
    <property type="match status" value="1"/>
</dbReference>
<comment type="subcellular location">
    <subcellularLocation>
        <location evidence="7">Cytoplasm</location>
    </subcellularLocation>
    <subcellularLocation>
        <location evidence="7">Cell membrane</location>
        <topology evidence="7">Peripheral membrane protein</topology>
    </subcellularLocation>
</comment>
<gene>
    <name evidence="7 12" type="primary">era</name>
    <name evidence="12" type="ORF">INR99_10650</name>
</gene>
<comment type="caution">
    <text evidence="12">The sequence shown here is derived from an EMBL/GenBank/DDBJ whole genome shotgun (WGS) entry which is preliminary data.</text>
</comment>
<organism evidence="12 13">
    <name type="scientific">Chitinilyticum piscinae</name>
    <dbReference type="NCBI Taxonomy" id="2866724"/>
    <lineage>
        <taxon>Bacteria</taxon>
        <taxon>Pseudomonadati</taxon>
        <taxon>Pseudomonadota</taxon>
        <taxon>Betaproteobacteria</taxon>
        <taxon>Neisseriales</taxon>
        <taxon>Chitinibacteraceae</taxon>
        <taxon>Chitinilyticum</taxon>
    </lineage>
</organism>
<keyword evidence="13" id="KW-1185">Reference proteome</keyword>
<evidence type="ECO:0000256" key="5">
    <source>
        <dbReference type="ARBA" id="ARBA00022884"/>
    </source>
</evidence>
<dbReference type="GO" id="GO:0005525">
    <property type="term" value="F:GTP binding"/>
    <property type="evidence" value="ECO:0007669"/>
    <property type="project" value="UniProtKB-UniRule"/>
</dbReference>
<evidence type="ECO:0000256" key="1">
    <source>
        <dbReference type="ARBA" id="ARBA00007921"/>
    </source>
</evidence>
<dbReference type="InterPro" id="IPR005662">
    <property type="entry name" value="GTPase_Era-like"/>
</dbReference>
<dbReference type="AlphaFoldDB" id="A0A8J7FL71"/>
<dbReference type="PANTHER" id="PTHR42698">
    <property type="entry name" value="GTPASE ERA"/>
    <property type="match status" value="1"/>
</dbReference>
<dbReference type="GO" id="GO:0003924">
    <property type="term" value="F:GTPase activity"/>
    <property type="evidence" value="ECO:0007669"/>
    <property type="project" value="UniProtKB-UniRule"/>
</dbReference>
<feature type="region of interest" description="G1" evidence="8">
    <location>
        <begin position="20"/>
        <end position="27"/>
    </location>
</feature>
<feature type="domain" description="Era-type G" evidence="11">
    <location>
        <begin position="12"/>
        <end position="179"/>
    </location>
</feature>
<dbReference type="HAMAP" id="MF_00367">
    <property type="entry name" value="GTPase_Era"/>
    <property type="match status" value="1"/>
</dbReference>
<dbReference type="NCBIfam" id="NF000908">
    <property type="entry name" value="PRK00089.1"/>
    <property type="match status" value="1"/>
</dbReference>
<protein>
    <recommendedName>
        <fullName evidence="2 7">GTPase Era</fullName>
    </recommendedName>
</protein>
<comment type="subunit">
    <text evidence="7">Monomer.</text>
</comment>
<dbReference type="GO" id="GO:0005829">
    <property type="term" value="C:cytosol"/>
    <property type="evidence" value="ECO:0007669"/>
    <property type="project" value="TreeGrafter"/>
</dbReference>
<dbReference type="Gene3D" id="3.30.300.20">
    <property type="match status" value="1"/>
</dbReference>
<dbReference type="NCBIfam" id="TIGR00231">
    <property type="entry name" value="small_GTP"/>
    <property type="match status" value="1"/>
</dbReference>
<evidence type="ECO:0000256" key="6">
    <source>
        <dbReference type="ARBA" id="ARBA00023134"/>
    </source>
</evidence>
<comment type="function">
    <text evidence="7">An essential GTPase that binds both GDP and GTP, with rapid nucleotide exchange. Plays a role in 16S rRNA processing and 30S ribosomal subunit biogenesis and possibly also in cell cycle regulation and energy metabolism.</text>
</comment>
<evidence type="ECO:0000256" key="3">
    <source>
        <dbReference type="ARBA" id="ARBA00022517"/>
    </source>
</evidence>
<keyword evidence="7" id="KW-0472">Membrane</keyword>
<dbReference type="GO" id="GO:0043024">
    <property type="term" value="F:ribosomal small subunit binding"/>
    <property type="evidence" value="ECO:0007669"/>
    <property type="project" value="TreeGrafter"/>
</dbReference>
<dbReference type="SUPFAM" id="SSF52540">
    <property type="entry name" value="P-loop containing nucleoside triphosphate hydrolases"/>
    <property type="match status" value="1"/>
</dbReference>
<evidence type="ECO:0000313" key="13">
    <source>
        <dbReference type="Proteomes" id="UP000604481"/>
    </source>
</evidence>
<evidence type="ECO:0000259" key="11">
    <source>
        <dbReference type="PROSITE" id="PS51713"/>
    </source>
</evidence>
<keyword evidence="5 7" id="KW-0694">RNA-binding</keyword>
<comment type="similarity">
    <text evidence="1 7 8 9">Belongs to the TRAFAC class TrmE-Era-EngA-EngB-Septin-like GTPase superfamily. Era GTPase family.</text>
</comment>
<dbReference type="PROSITE" id="PS51713">
    <property type="entry name" value="G_ERA"/>
    <property type="match status" value="1"/>
</dbReference>
<name>A0A8J7FL71_9NEIS</name>
<dbReference type="PRINTS" id="PR00326">
    <property type="entry name" value="GTP1OBG"/>
</dbReference>
<feature type="binding site" evidence="7">
    <location>
        <begin position="20"/>
        <end position="27"/>
    </location>
    <ligand>
        <name>GTP</name>
        <dbReference type="ChEBI" id="CHEBI:37565"/>
    </ligand>
</feature>
<keyword evidence="7" id="KW-0963">Cytoplasm</keyword>
<evidence type="ECO:0000313" key="12">
    <source>
        <dbReference type="EMBL" id="MBE9609810.1"/>
    </source>
</evidence>
<feature type="region of interest" description="G2" evidence="8">
    <location>
        <begin position="46"/>
        <end position="50"/>
    </location>
</feature>
<accession>A0A8J7FL71</accession>
<proteinExistence type="inferred from homology"/>
<keyword evidence="7" id="KW-0699">rRNA-binding</keyword>
<dbReference type="InterPro" id="IPR005225">
    <property type="entry name" value="Small_GTP-bd"/>
</dbReference>
<dbReference type="NCBIfam" id="TIGR00436">
    <property type="entry name" value="era"/>
    <property type="match status" value="1"/>
</dbReference>
<keyword evidence="7" id="KW-1003">Cell membrane</keyword>
<feature type="region of interest" description="G5" evidence="8">
    <location>
        <begin position="158"/>
        <end position="160"/>
    </location>
</feature>
<dbReference type="PANTHER" id="PTHR42698:SF1">
    <property type="entry name" value="GTPASE ERA, MITOCHONDRIAL"/>
    <property type="match status" value="1"/>
</dbReference>
<dbReference type="CDD" id="cd04163">
    <property type="entry name" value="Era"/>
    <property type="match status" value="1"/>
</dbReference>
<feature type="binding site" evidence="7">
    <location>
        <begin position="128"/>
        <end position="131"/>
    </location>
    <ligand>
        <name>GTP</name>
        <dbReference type="ChEBI" id="CHEBI:37565"/>
    </ligand>
</feature>
<dbReference type="InterPro" id="IPR004044">
    <property type="entry name" value="KH_dom_type_2"/>
</dbReference>
<reference evidence="12 13" key="1">
    <citation type="submission" date="2020-10" db="EMBL/GenBank/DDBJ databases">
        <title>The genome sequence of Chitinilyticum litopenaei 4Y14.</title>
        <authorList>
            <person name="Liu Y."/>
        </authorList>
    </citation>
    <scope>NUCLEOTIDE SEQUENCE [LARGE SCALE GENOMIC DNA]</scope>
    <source>
        <strain evidence="12 13">4Y14</strain>
    </source>
</reference>
<feature type="binding site" evidence="7">
    <location>
        <begin position="67"/>
        <end position="71"/>
    </location>
    <ligand>
        <name>GTP</name>
        <dbReference type="ChEBI" id="CHEBI:37565"/>
    </ligand>
</feature>
<evidence type="ECO:0000256" key="8">
    <source>
        <dbReference type="PROSITE-ProRule" id="PRU01050"/>
    </source>
</evidence>
<dbReference type="Gene3D" id="3.40.50.300">
    <property type="entry name" value="P-loop containing nucleotide triphosphate hydrolases"/>
    <property type="match status" value="1"/>
</dbReference>
<dbReference type="InterPro" id="IPR009019">
    <property type="entry name" value="KH_sf_prok-type"/>
</dbReference>
<dbReference type="PROSITE" id="PS50823">
    <property type="entry name" value="KH_TYPE_2"/>
    <property type="match status" value="1"/>
</dbReference>
<sequence>MTENVVVPPDYRCGFVAIVGRPNVGKSTLLNHLIGMKLSITSRKAQTTRHRITGVLTTDSAQFVFVDTPGFQRRYRNALNQAMNRNVTSTLADVDAILFVVEAGRFSAEDEAVLQLLPQGIPVVLVINKIDTLADKAALLPFIERLAALRDFSAIVPLSALRGLKLDILQQAVEPLLPQSEPFYAEDQVTDRNERFLAAEIVREKIFRTLGDELPYAMTVEIEKFDEEQTARGQELRRIFAAVWVDRDSQKAILIGKNGEKLKRIATEARKDMEQLFDAKVYLEVWVKVKTGWADDTRLLRQFGFE</sequence>
<evidence type="ECO:0000259" key="10">
    <source>
        <dbReference type="PROSITE" id="PS50823"/>
    </source>
</evidence>
<dbReference type="Pfam" id="PF01926">
    <property type="entry name" value="MMR_HSR1"/>
    <property type="match status" value="1"/>
</dbReference>
<dbReference type="Proteomes" id="UP000604481">
    <property type="component" value="Unassembled WGS sequence"/>
</dbReference>
<dbReference type="GO" id="GO:0000028">
    <property type="term" value="P:ribosomal small subunit assembly"/>
    <property type="evidence" value="ECO:0007669"/>
    <property type="project" value="TreeGrafter"/>
</dbReference>
<dbReference type="FunFam" id="3.30.300.20:FF:000003">
    <property type="entry name" value="GTPase Era"/>
    <property type="match status" value="1"/>
</dbReference>
<feature type="region of interest" description="G4" evidence="8">
    <location>
        <begin position="128"/>
        <end position="131"/>
    </location>
</feature>
<evidence type="ECO:0000256" key="9">
    <source>
        <dbReference type="RuleBase" id="RU003761"/>
    </source>
</evidence>
<keyword evidence="6 7" id="KW-0342">GTP-binding</keyword>
<dbReference type="InterPro" id="IPR015946">
    <property type="entry name" value="KH_dom-like_a/b"/>
</dbReference>